<dbReference type="InterPro" id="IPR032818">
    <property type="entry name" value="DedA-like"/>
</dbReference>
<name>A0A1F6Y6M2_9BACT</name>
<dbReference type="GO" id="GO:0005886">
    <property type="term" value="C:plasma membrane"/>
    <property type="evidence" value="ECO:0007669"/>
    <property type="project" value="UniProtKB-SubCell"/>
</dbReference>
<dbReference type="Pfam" id="PF09335">
    <property type="entry name" value="VTT_dom"/>
    <property type="match status" value="1"/>
</dbReference>
<proteinExistence type="inferred from homology"/>
<dbReference type="InterPro" id="IPR032816">
    <property type="entry name" value="VTT_dom"/>
</dbReference>
<feature type="transmembrane region" description="Helical" evidence="7">
    <location>
        <begin position="30"/>
        <end position="51"/>
    </location>
</feature>
<gene>
    <name evidence="9" type="ORF">A3G98_00955</name>
</gene>
<comment type="similarity">
    <text evidence="2 7">Belongs to the DedA family.</text>
</comment>
<organism evidence="9 10">
    <name type="scientific">Candidatus Nomurabacteria bacterium RIFCSPLOWO2_12_FULL_37_8</name>
    <dbReference type="NCBI Taxonomy" id="1801793"/>
    <lineage>
        <taxon>Bacteria</taxon>
        <taxon>Candidatus Nomuraibacteriota</taxon>
    </lineage>
</organism>
<evidence type="ECO:0000313" key="9">
    <source>
        <dbReference type="EMBL" id="OGJ02030.1"/>
    </source>
</evidence>
<feature type="transmembrane region" description="Helical" evidence="7">
    <location>
        <begin position="117"/>
        <end position="140"/>
    </location>
</feature>
<dbReference type="Proteomes" id="UP000178661">
    <property type="component" value="Unassembled WGS sequence"/>
</dbReference>
<feature type="transmembrane region" description="Helical" evidence="7">
    <location>
        <begin position="84"/>
        <end position="105"/>
    </location>
</feature>
<protein>
    <recommendedName>
        <fullName evidence="8">VTT domain-containing protein</fullName>
    </recommendedName>
</protein>
<keyword evidence="3 7" id="KW-1003">Cell membrane</keyword>
<evidence type="ECO:0000256" key="7">
    <source>
        <dbReference type="RuleBase" id="RU367016"/>
    </source>
</evidence>
<feature type="domain" description="VTT" evidence="8">
    <location>
        <begin position="12"/>
        <end position="133"/>
    </location>
</feature>
<evidence type="ECO:0000256" key="6">
    <source>
        <dbReference type="ARBA" id="ARBA00023136"/>
    </source>
</evidence>
<evidence type="ECO:0000256" key="3">
    <source>
        <dbReference type="ARBA" id="ARBA00022475"/>
    </source>
</evidence>
<reference evidence="9 10" key="1">
    <citation type="journal article" date="2016" name="Nat. Commun.">
        <title>Thousands of microbial genomes shed light on interconnected biogeochemical processes in an aquifer system.</title>
        <authorList>
            <person name="Anantharaman K."/>
            <person name="Brown C.T."/>
            <person name="Hug L.A."/>
            <person name="Sharon I."/>
            <person name="Castelle C.J."/>
            <person name="Probst A.J."/>
            <person name="Thomas B.C."/>
            <person name="Singh A."/>
            <person name="Wilkins M.J."/>
            <person name="Karaoz U."/>
            <person name="Brodie E.L."/>
            <person name="Williams K.H."/>
            <person name="Hubbard S.S."/>
            <person name="Banfield J.F."/>
        </authorList>
    </citation>
    <scope>NUCLEOTIDE SEQUENCE [LARGE SCALE GENOMIC DNA]</scope>
</reference>
<feature type="transmembrane region" description="Helical" evidence="7">
    <location>
        <begin position="146"/>
        <end position="163"/>
    </location>
</feature>
<dbReference type="PANTHER" id="PTHR30353:SF15">
    <property type="entry name" value="INNER MEMBRANE PROTEIN YABI"/>
    <property type="match status" value="1"/>
</dbReference>
<feature type="non-terminal residue" evidence="9">
    <location>
        <position position="1"/>
    </location>
</feature>
<accession>A0A1F6Y6M2</accession>
<sequence length="183" mass="21506">YFLIFFVTIFEGEIIAISAGILVLLGALNFWFSLIIIFCGGMAKTFLGYFLGKFLHKKFNNTKFFRYIEKRVLGVMPHFERKPFWSIFISKFIMMNHLVIIFAGYKNINFKKYLKAEISSTIFWAPGLMLLGYFFSYAAIRVSDEIWRFSLVVLVLIIVFITFDKLVGWAYKVFEEFHNGDNK</sequence>
<keyword evidence="5 7" id="KW-1133">Transmembrane helix</keyword>
<evidence type="ECO:0000256" key="4">
    <source>
        <dbReference type="ARBA" id="ARBA00022692"/>
    </source>
</evidence>
<keyword evidence="4 7" id="KW-0812">Transmembrane</keyword>
<evidence type="ECO:0000256" key="1">
    <source>
        <dbReference type="ARBA" id="ARBA00004651"/>
    </source>
</evidence>
<evidence type="ECO:0000256" key="5">
    <source>
        <dbReference type="ARBA" id="ARBA00022989"/>
    </source>
</evidence>
<keyword evidence="6 7" id="KW-0472">Membrane</keyword>
<dbReference type="PANTHER" id="PTHR30353">
    <property type="entry name" value="INNER MEMBRANE PROTEIN DEDA-RELATED"/>
    <property type="match status" value="1"/>
</dbReference>
<dbReference type="EMBL" id="MFVR01000007">
    <property type="protein sequence ID" value="OGJ02030.1"/>
    <property type="molecule type" value="Genomic_DNA"/>
</dbReference>
<comment type="subcellular location">
    <subcellularLocation>
        <location evidence="1 7">Cell membrane</location>
        <topology evidence="1 7">Multi-pass membrane protein</topology>
    </subcellularLocation>
</comment>
<dbReference type="AlphaFoldDB" id="A0A1F6Y6M2"/>
<evidence type="ECO:0000259" key="8">
    <source>
        <dbReference type="Pfam" id="PF09335"/>
    </source>
</evidence>
<feature type="transmembrane region" description="Helical" evidence="7">
    <location>
        <begin position="6"/>
        <end position="25"/>
    </location>
</feature>
<evidence type="ECO:0000256" key="2">
    <source>
        <dbReference type="ARBA" id="ARBA00010792"/>
    </source>
</evidence>
<comment type="caution">
    <text evidence="9">The sequence shown here is derived from an EMBL/GenBank/DDBJ whole genome shotgun (WGS) entry which is preliminary data.</text>
</comment>
<evidence type="ECO:0000313" key="10">
    <source>
        <dbReference type="Proteomes" id="UP000178661"/>
    </source>
</evidence>